<dbReference type="SUPFAM" id="SSF52279">
    <property type="entry name" value="Beta-D-glucan exohydrolase, C-terminal domain"/>
    <property type="match status" value="1"/>
</dbReference>
<evidence type="ECO:0000256" key="1">
    <source>
        <dbReference type="ARBA" id="ARBA00005336"/>
    </source>
</evidence>
<dbReference type="Gene3D" id="2.60.40.10">
    <property type="entry name" value="Immunoglobulins"/>
    <property type="match status" value="1"/>
</dbReference>
<reference evidence="4 5" key="1">
    <citation type="submission" date="2011-05" db="EMBL/GenBank/DDBJ databases">
        <title>Whole genome sequence of Microlunatus phosphovorus NM-1.</title>
        <authorList>
            <person name="Hosoyama A."/>
            <person name="Sasaki K."/>
            <person name="Harada T."/>
            <person name="Igarashi R."/>
            <person name="Kawakoshi A."/>
            <person name="Sasagawa M."/>
            <person name="Fukada J."/>
            <person name="Nakamura S."/>
            <person name="Katano Y."/>
            <person name="Hanada S."/>
            <person name="Kamagata Y."/>
            <person name="Nakamura N."/>
            <person name="Yamazaki S."/>
            <person name="Fujita N."/>
        </authorList>
    </citation>
    <scope>NUCLEOTIDE SEQUENCE [LARGE SCALE GENOMIC DNA]</scope>
    <source>
        <strain evidence="5">ATCC 700054 / DSM 10555 / JCM 9379 / NBRC 101784 / NCIMB 13414 / VKM Ac-1990 / NM-1</strain>
    </source>
</reference>
<dbReference type="eggNOG" id="COG1472">
    <property type="taxonomic scope" value="Bacteria"/>
</dbReference>
<dbReference type="EMBL" id="AP012204">
    <property type="protein sequence ID" value="BAK36811.1"/>
    <property type="molecule type" value="Genomic_DNA"/>
</dbReference>
<dbReference type="RefSeq" id="WP_013864657.1">
    <property type="nucleotide sequence ID" value="NC_015635.1"/>
</dbReference>
<dbReference type="InterPro" id="IPR002772">
    <property type="entry name" value="Glyco_hydro_3_C"/>
</dbReference>
<name>F5XPY0_MICPN</name>
<evidence type="ECO:0000256" key="2">
    <source>
        <dbReference type="ARBA" id="ARBA00022801"/>
    </source>
</evidence>
<dbReference type="InterPro" id="IPR026891">
    <property type="entry name" value="Fn3-like"/>
</dbReference>
<dbReference type="InterPro" id="IPR036962">
    <property type="entry name" value="Glyco_hydro_3_N_sf"/>
</dbReference>
<dbReference type="STRING" id="1032480.MLP_37970"/>
<dbReference type="Gene3D" id="2.60.120.260">
    <property type="entry name" value="Galactose-binding domain-like"/>
    <property type="match status" value="1"/>
</dbReference>
<evidence type="ECO:0000259" key="3">
    <source>
        <dbReference type="PROSITE" id="PS51820"/>
    </source>
</evidence>
<dbReference type="SUPFAM" id="SSF51445">
    <property type="entry name" value="(Trans)glycosidases"/>
    <property type="match status" value="1"/>
</dbReference>
<keyword evidence="2 4" id="KW-0378">Hydrolase</keyword>
<dbReference type="PANTHER" id="PTHR42715:SF10">
    <property type="entry name" value="BETA-GLUCOSIDASE"/>
    <property type="match status" value="1"/>
</dbReference>
<dbReference type="InterPro" id="IPR001764">
    <property type="entry name" value="Glyco_hydro_3_N"/>
</dbReference>
<dbReference type="Pfam" id="PF01915">
    <property type="entry name" value="Glyco_hydro_3_C"/>
    <property type="match status" value="1"/>
</dbReference>
<organism evidence="4 5">
    <name type="scientific">Microlunatus phosphovorus (strain ATCC 700054 / DSM 10555 / JCM 9379 / NBRC 101784 / NCIMB 13414 / VKM Ac-1990 / NM-1)</name>
    <dbReference type="NCBI Taxonomy" id="1032480"/>
    <lineage>
        <taxon>Bacteria</taxon>
        <taxon>Bacillati</taxon>
        <taxon>Actinomycetota</taxon>
        <taxon>Actinomycetes</taxon>
        <taxon>Propionibacteriales</taxon>
        <taxon>Propionibacteriaceae</taxon>
        <taxon>Microlunatus</taxon>
    </lineage>
</organism>
<dbReference type="GO" id="GO:0008422">
    <property type="term" value="F:beta-glucosidase activity"/>
    <property type="evidence" value="ECO:0007669"/>
    <property type="project" value="UniProtKB-EC"/>
</dbReference>
<dbReference type="KEGG" id="mph:MLP_37970"/>
<dbReference type="Pfam" id="PF00933">
    <property type="entry name" value="Glyco_hydro_3"/>
    <property type="match status" value="1"/>
</dbReference>
<sequence>MSERPWMDAELSADRRASLLLEEMTSEEKVALMTGDVLEGVEGFSNAGIDRLGIPPLRMADAGSGLRRPAGYSAATAMPAPIALAATWDADLGTPYGYVVGEESFLLRHNVMLGPNADLSRVPWSGRIGETVGEDPVLVCEMTMKVPAAVQRPGVLCCYKHPLAYNQETNRGGGGNSILDERTIREVYAPPFDAAIRAGAVSLMSSFNKINGVYANENDDMQNKLLRDAFGFAGFLMSDYLANHSLSPGAGLDMEEPGHPVEPTYYGPHLLWAVQNGSISKSVLDRACQRILWAMFVTGLFDTPLPEVDQPVPYAEHATIAREIEEAAITLLRNEGGVPPLGAVHSIAVIGADTDRPARVGGSSFVTIPADSVGILRGIAERAPEGVEVRSAPGTDPIASGDGIFLGAQPIASAFQSPPGQPGVKGVRIEYCENDELSGEPVEDRVEPDTTVNVFVFNMFHDMGRVGPPLSARSLRSTGILTVPYRFTLSGLGVAKLWIDDVEAARFDSPWAHTTVETAEYTLEAGTTLSLRVEVRSTGGRAGGVEPCAVQLGWTHPDDVASPDIAAAAELARESDVAVVFVRTMECEQQDSATLSLARNQDAMVQAVAAANPNTVVVIGSGTPVLTPWTPDVAAVLQSYMGGQEQGHAIARVLFGDVNPSGKLPYTMARSEDQYETIGVANPVRNEWNRDVEYTEGLFIGYRGFEKHGLTPQFPFGHGLSYTRFGYDSLTVEPEVSDGTAPVVLRFTLTNTGERAGAEVAQAYLSVPEGHDEPAKKLVGFAKVPLEPGESREVELVIDPLSPAHPLSMWDAGAHLWRTISGTYTVRIGASSQDLRLSATFEVRAKEAPTAGSDGAMYHLTDT</sequence>
<dbReference type="AlphaFoldDB" id="F5XPY0"/>
<dbReference type="Gene3D" id="3.20.20.300">
    <property type="entry name" value="Glycoside hydrolase, family 3, N-terminal domain"/>
    <property type="match status" value="1"/>
</dbReference>
<dbReference type="InterPro" id="IPR036881">
    <property type="entry name" value="Glyco_hydro_3_C_sf"/>
</dbReference>
<protein>
    <submittedName>
        <fullName evidence="4">Beta-glucosidase</fullName>
        <ecNumber evidence="4">3.2.1.21</ecNumber>
    </submittedName>
</protein>
<keyword evidence="4" id="KW-0326">Glycosidase</keyword>
<proteinExistence type="inferred from homology"/>
<dbReference type="PROSITE" id="PS51820">
    <property type="entry name" value="PA14"/>
    <property type="match status" value="1"/>
</dbReference>
<keyword evidence="5" id="KW-1185">Reference proteome</keyword>
<dbReference type="InterPro" id="IPR013783">
    <property type="entry name" value="Ig-like_fold"/>
</dbReference>
<dbReference type="PRINTS" id="PR00133">
    <property type="entry name" value="GLHYDRLASE3"/>
</dbReference>
<dbReference type="HOGENOM" id="CLU_004542_4_2_11"/>
<dbReference type="PANTHER" id="PTHR42715">
    <property type="entry name" value="BETA-GLUCOSIDASE"/>
    <property type="match status" value="1"/>
</dbReference>
<dbReference type="EC" id="3.2.1.21" evidence="4"/>
<dbReference type="Pfam" id="PF14310">
    <property type="entry name" value="Fn3-like"/>
    <property type="match status" value="1"/>
</dbReference>
<dbReference type="SMART" id="SM01217">
    <property type="entry name" value="Fn3_like"/>
    <property type="match status" value="1"/>
</dbReference>
<gene>
    <name evidence="4" type="ordered locus">MLP_37970</name>
</gene>
<dbReference type="GO" id="GO:0009251">
    <property type="term" value="P:glucan catabolic process"/>
    <property type="evidence" value="ECO:0007669"/>
    <property type="project" value="TreeGrafter"/>
</dbReference>
<evidence type="ECO:0000313" key="4">
    <source>
        <dbReference type="EMBL" id="BAK36811.1"/>
    </source>
</evidence>
<evidence type="ECO:0000313" key="5">
    <source>
        <dbReference type="Proteomes" id="UP000007947"/>
    </source>
</evidence>
<feature type="domain" description="PA14" evidence="3">
    <location>
        <begin position="422"/>
        <end position="568"/>
    </location>
</feature>
<accession>F5XPY0</accession>
<dbReference type="Proteomes" id="UP000007947">
    <property type="component" value="Chromosome"/>
</dbReference>
<comment type="similarity">
    <text evidence="1">Belongs to the glycosyl hydrolase 3 family.</text>
</comment>
<dbReference type="OrthoDB" id="9803863at2"/>
<dbReference type="InterPro" id="IPR037524">
    <property type="entry name" value="PA14/GLEYA"/>
</dbReference>
<dbReference type="Gene3D" id="3.40.50.1700">
    <property type="entry name" value="Glycoside hydrolase family 3 C-terminal domain"/>
    <property type="match status" value="1"/>
</dbReference>
<dbReference type="InterPro" id="IPR017853">
    <property type="entry name" value="GH"/>
</dbReference>
<dbReference type="InterPro" id="IPR050288">
    <property type="entry name" value="Cellulose_deg_GH3"/>
</dbReference>